<dbReference type="Gene3D" id="3.40.50.410">
    <property type="entry name" value="von Willebrand factor, type A domain"/>
    <property type="match status" value="1"/>
</dbReference>
<feature type="domain" description="UBC core" evidence="4">
    <location>
        <begin position="376"/>
        <end position="530"/>
    </location>
</feature>
<dbReference type="GO" id="GO:0016740">
    <property type="term" value="F:transferase activity"/>
    <property type="evidence" value="ECO:0007669"/>
    <property type="project" value="UniProtKB-KW"/>
</dbReference>
<dbReference type="PROSITE" id="PS50127">
    <property type="entry name" value="UBC_2"/>
    <property type="match status" value="1"/>
</dbReference>
<dbReference type="AlphaFoldDB" id="A0A9N8HUL0"/>
<accession>A0A9N8HUL0</accession>
<evidence type="ECO:0000259" key="4">
    <source>
        <dbReference type="PROSITE" id="PS50127"/>
    </source>
</evidence>
<dbReference type="Pfam" id="PF13519">
    <property type="entry name" value="VWA_2"/>
    <property type="match status" value="1"/>
</dbReference>
<dbReference type="SUPFAM" id="SSF54495">
    <property type="entry name" value="UBC-like"/>
    <property type="match status" value="1"/>
</dbReference>
<dbReference type="Pfam" id="PF00179">
    <property type="entry name" value="UQ_con"/>
    <property type="match status" value="1"/>
</dbReference>
<dbReference type="PROSITE" id="PS00183">
    <property type="entry name" value="UBC_1"/>
    <property type="match status" value="1"/>
</dbReference>
<dbReference type="InterPro" id="IPR000608">
    <property type="entry name" value="UBC"/>
</dbReference>
<evidence type="ECO:0000259" key="5">
    <source>
        <dbReference type="PROSITE" id="PS50234"/>
    </source>
</evidence>
<reference evidence="6" key="1">
    <citation type="submission" date="2020-06" db="EMBL/GenBank/DDBJ databases">
        <authorList>
            <consortium name="Plant Systems Biology data submission"/>
        </authorList>
    </citation>
    <scope>NUCLEOTIDE SEQUENCE</scope>
    <source>
        <strain evidence="6">D6</strain>
    </source>
</reference>
<dbReference type="SMART" id="SM00212">
    <property type="entry name" value="UBCc"/>
    <property type="match status" value="1"/>
</dbReference>
<evidence type="ECO:0000256" key="2">
    <source>
        <dbReference type="ARBA" id="ARBA00022786"/>
    </source>
</evidence>
<dbReference type="SUPFAM" id="SSF53300">
    <property type="entry name" value="vWA-like"/>
    <property type="match status" value="1"/>
</dbReference>
<evidence type="ECO:0000256" key="1">
    <source>
        <dbReference type="ARBA" id="ARBA00022679"/>
    </source>
</evidence>
<dbReference type="InterPro" id="IPR002035">
    <property type="entry name" value="VWF_A"/>
</dbReference>
<evidence type="ECO:0000313" key="7">
    <source>
        <dbReference type="Proteomes" id="UP001153069"/>
    </source>
</evidence>
<evidence type="ECO:0000256" key="3">
    <source>
        <dbReference type="PROSITE-ProRule" id="PRU10133"/>
    </source>
</evidence>
<proteinExistence type="predicted"/>
<keyword evidence="1" id="KW-0808">Transferase</keyword>
<dbReference type="PANTHER" id="PTHR24068">
    <property type="entry name" value="UBIQUITIN-CONJUGATING ENZYME E2"/>
    <property type="match status" value="1"/>
</dbReference>
<dbReference type="CDD" id="cd00198">
    <property type="entry name" value="vWFA"/>
    <property type="match status" value="1"/>
</dbReference>
<keyword evidence="2" id="KW-0833">Ubl conjugation pathway</keyword>
<dbReference type="OrthoDB" id="7851174at2759"/>
<comment type="caution">
    <text evidence="6">The sequence shown here is derived from an EMBL/GenBank/DDBJ whole genome shotgun (WGS) entry which is preliminary data.</text>
</comment>
<gene>
    <name evidence="6" type="ORF">SEMRO_1398_G269220.1</name>
</gene>
<dbReference type="EMBL" id="CAICTM010001396">
    <property type="protein sequence ID" value="CAB9523273.1"/>
    <property type="molecule type" value="Genomic_DNA"/>
</dbReference>
<keyword evidence="7" id="KW-1185">Reference proteome</keyword>
<protein>
    <submittedName>
        <fullName evidence="6">Conjugating enzyme E2</fullName>
    </submittedName>
</protein>
<dbReference type="PROSITE" id="PS50234">
    <property type="entry name" value="VWFA"/>
    <property type="match status" value="1"/>
</dbReference>
<dbReference type="Proteomes" id="UP001153069">
    <property type="component" value="Unassembled WGS sequence"/>
</dbReference>
<dbReference type="SMART" id="SM00327">
    <property type="entry name" value="VWA"/>
    <property type="match status" value="1"/>
</dbReference>
<name>A0A9N8HUL0_9STRA</name>
<dbReference type="InterPro" id="IPR023313">
    <property type="entry name" value="UBQ-conjugating_AS"/>
</dbReference>
<organism evidence="6 7">
    <name type="scientific">Seminavis robusta</name>
    <dbReference type="NCBI Taxonomy" id="568900"/>
    <lineage>
        <taxon>Eukaryota</taxon>
        <taxon>Sar</taxon>
        <taxon>Stramenopiles</taxon>
        <taxon>Ochrophyta</taxon>
        <taxon>Bacillariophyta</taxon>
        <taxon>Bacillariophyceae</taxon>
        <taxon>Bacillariophycidae</taxon>
        <taxon>Naviculales</taxon>
        <taxon>Naviculaceae</taxon>
        <taxon>Seminavis</taxon>
    </lineage>
</organism>
<feature type="active site" description="Glycyl thioester intermediate" evidence="3">
    <location>
        <position position="462"/>
    </location>
</feature>
<dbReference type="InterPro" id="IPR036465">
    <property type="entry name" value="vWFA_dom_sf"/>
</dbReference>
<feature type="domain" description="VWFA" evidence="5">
    <location>
        <begin position="118"/>
        <end position="311"/>
    </location>
</feature>
<dbReference type="InterPro" id="IPR016135">
    <property type="entry name" value="UBQ-conjugating_enzyme/RWD"/>
</dbReference>
<evidence type="ECO:0000313" key="6">
    <source>
        <dbReference type="EMBL" id="CAB9523273.1"/>
    </source>
</evidence>
<sequence>MTVDDTWDDASIVSSIDATTPVEYLVAAGLSEEESKHVVEVAGISSMVDLLLLEDTALLKEVAKEAKIKLIPCKKLSNAILALVQKPLAAKDAEKNDSAPVVEAADTNDNKQPTLDECVVVAIDRSGSMGCGFDEAKAFGANAEKTLLNRSRMDAVKQVFYAFRDRTETLESYHKVGLIQFDKQIEEMLQPTSDPDRFDAVVDDMKQRGSTAIYSAIQQSCRMLKPFAADNEKTDLRVLLLTDGQNNAGISPQEALKDVQEIGAVVDAILVGDSCDDNLRKIVAASGGSCFQIHSLSDGFELMEAEAVVSIRSRRGGAEKPERKQAAPVDFDSIKTQKITQARYASTIATCPTTKVLETQKFVPCSSIVRPPGVKGRRARMFKELADFAAANDEGIHLYPNENNVLLSEMKTLIEGPRGTPFEGGVFLLDISLPANYPFGPPKVRFETPIFHCNVDSSGGLCLDILRDSWSPAKTIPEVLRVIRELMSNPNSNDAMRPTIAELYFASKQSGGADTRYVDRAEEATRKDASRSVGEWHALWGIPHS</sequence>
<dbReference type="Gene3D" id="3.10.110.10">
    <property type="entry name" value="Ubiquitin Conjugating Enzyme"/>
    <property type="match status" value="1"/>
</dbReference>